<feature type="signal peptide" evidence="1">
    <location>
        <begin position="1"/>
        <end position="28"/>
    </location>
</feature>
<keyword evidence="1" id="KW-0732">Signal</keyword>
<accession>A0A7J0C706</accession>
<dbReference type="EMBL" id="BLWC01000001">
    <property type="protein sequence ID" value="GFM98282.1"/>
    <property type="molecule type" value="Genomic_DNA"/>
</dbReference>
<evidence type="ECO:0000313" key="4">
    <source>
        <dbReference type="Proteomes" id="UP000498980"/>
    </source>
</evidence>
<keyword evidence="4" id="KW-1185">Reference proteome</keyword>
<gene>
    <name evidence="3" type="ORF">HEB29_002920</name>
    <name evidence="2" type="ORF">Sfulv_30930</name>
</gene>
<evidence type="ECO:0008006" key="6">
    <source>
        <dbReference type="Google" id="ProtNLM"/>
    </source>
</evidence>
<organism evidence="2 4">
    <name type="scientific">Streptomyces fulvorobeus</name>
    <dbReference type="NCBI Taxonomy" id="284028"/>
    <lineage>
        <taxon>Bacteria</taxon>
        <taxon>Bacillati</taxon>
        <taxon>Actinomycetota</taxon>
        <taxon>Actinomycetes</taxon>
        <taxon>Kitasatosporales</taxon>
        <taxon>Streptomycetaceae</taxon>
        <taxon>Streptomyces</taxon>
    </lineage>
</organism>
<reference evidence="2 4" key="1">
    <citation type="submission" date="2020-05" db="EMBL/GenBank/DDBJ databases">
        <title>Whole genome shotgun sequence of Streptomyces fulvorobeus NBRC 15897.</title>
        <authorList>
            <person name="Komaki H."/>
            <person name="Tamura T."/>
        </authorList>
    </citation>
    <scope>NUCLEOTIDE SEQUENCE [LARGE SCALE GENOMIC DNA]</scope>
    <source>
        <strain evidence="2 4">NBRC 15897</strain>
    </source>
</reference>
<dbReference type="Proteomes" id="UP000498980">
    <property type="component" value="Unassembled WGS sequence"/>
</dbReference>
<protein>
    <recommendedName>
        <fullName evidence="6">Secreted protein</fullName>
    </recommendedName>
</protein>
<reference evidence="3 5" key="2">
    <citation type="submission" date="2020-07" db="EMBL/GenBank/DDBJ databases">
        <title>Sequencing the genomes of 1000 actinobacteria strains.</title>
        <authorList>
            <person name="Klenk H.-P."/>
        </authorList>
    </citation>
    <scope>NUCLEOTIDE SEQUENCE [LARGE SCALE GENOMIC DNA]</scope>
    <source>
        <strain evidence="3 5">DSM 41455</strain>
    </source>
</reference>
<sequence length="96" mass="10029">MRTRRVVTSALGSAVLMLTSLGAVPATASPAAAAPCGYYEGSTDAFYNHCTSDGSKIVIHVRVALEPDYERCVGPGNTWLGPASKIQGAHYVGRTC</sequence>
<evidence type="ECO:0000256" key="1">
    <source>
        <dbReference type="SAM" id="SignalP"/>
    </source>
</evidence>
<name>A0A7J0C706_9ACTN</name>
<dbReference type="Proteomes" id="UP000530403">
    <property type="component" value="Unassembled WGS sequence"/>
</dbReference>
<dbReference type="AlphaFoldDB" id="A0A7J0C706"/>
<proteinExistence type="predicted"/>
<comment type="caution">
    <text evidence="2">The sequence shown here is derived from an EMBL/GenBank/DDBJ whole genome shotgun (WGS) entry which is preliminary data.</text>
</comment>
<evidence type="ECO:0000313" key="3">
    <source>
        <dbReference type="EMBL" id="NYE41909.1"/>
    </source>
</evidence>
<feature type="chain" id="PRO_5038255597" description="Secreted protein" evidence="1">
    <location>
        <begin position="29"/>
        <end position="96"/>
    </location>
</feature>
<evidence type="ECO:0000313" key="2">
    <source>
        <dbReference type="EMBL" id="GFM98282.1"/>
    </source>
</evidence>
<evidence type="ECO:0000313" key="5">
    <source>
        <dbReference type="Proteomes" id="UP000530403"/>
    </source>
</evidence>
<dbReference type="InterPro" id="IPR045935">
    <property type="entry name" value="DUF6355"/>
</dbReference>
<dbReference type="EMBL" id="JACCCF010000001">
    <property type="protein sequence ID" value="NYE41909.1"/>
    <property type="molecule type" value="Genomic_DNA"/>
</dbReference>
<dbReference type="Pfam" id="PF19882">
    <property type="entry name" value="DUF6355"/>
    <property type="match status" value="1"/>
</dbReference>